<name>A0A2U1PW91_ARTAN</name>
<dbReference type="EMBL" id="PKPP01000661">
    <property type="protein sequence ID" value="PWA90039.1"/>
    <property type="molecule type" value="Genomic_DNA"/>
</dbReference>
<dbReference type="Proteomes" id="UP000245207">
    <property type="component" value="Unassembled WGS sequence"/>
</dbReference>
<keyword evidence="2" id="KW-1185">Reference proteome</keyword>
<evidence type="ECO:0000313" key="1">
    <source>
        <dbReference type="EMBL" id="PWA90039.1"/>
    </source>
</evidence>
<dbReference type="PANTHER" id="PTHR47337">
    <property type="entry name" value="TETRATRICOPEPTIDE REPEAT (TPR)-LIKE SUPERFAMILY PROTEIN"/>
    <property type="match status" value="1"/>
</dbReference>
<dbReference type="Gene3D" id="1.25.40.10">
    <property type="entry name" value="Tetratricopeptide repeat domain"/>
    <property type="match status" value="1"/>
</dbReference>
<organism evidence="1 2">
    <name type="scientific">Artemisia annua</name>
    <name type="common">Sweet wormwood</name>
    <dbReference type="NCBI Taxonomy" id="35608"/>
    <lineage>
        <taxon>Eukaryota</taxon>
        <taxon>Viridiplantae</taxon>
        <taxon>Streptophyta</taxon>
        <taxon>Embryophyta</taxon>
        <taxon>Tracheophyta</taxon>
        <taxon>Spermatophyta</taxon>
        <taxon>Magnoliopsida</taxon>
        <taxon>eudicotyledons</taxon>
        <taxon>Gunneridae</taxon>
        <taxon>Pentapetalae</taxon>
        <taxon>asterids</taxon>
        <taxon>campanulids</taxon>
        <taxon>Asterales</taxon>
        <taxon>Asteraceae</taxon>
        <taxon>Asteroideae</taxon>
        <taxon>Anthemideae</taxon>
        <taxon>Artemisiinae</taxon>
        <taxon>Artemisia</taxon>
    </lineage>
</organism>
<dbReference type="PANTHER" id="PTHR47337:SF1">
    <property type="entry name" value="TETRATRICOPEPTIDE REPEAT (TPR)-LIKE SUPERFAMILY PROTEIN"/>
    <property type="match status" value="1"/>
</dbReference>
<evidence type="ECO:0000313" key="2">
    <source>
        <dbReference type="Proteomes" id="UP000245207"/>
    </source>
</evidence>
<sequence>MSCIITHRLEDSSQLSTNILSDALRSLDLLRSVLHPYNKKVAEVEDYLAQTFCSIGELQHARNHCQASIKILEKLYGHDHIVIGNELVKLASIQLSLGEPTFEESRNRINLIFSHHYGSHVDIIFPHLQFLKRGL</sequence>
<dbReference type="AlphaFoldDB" id="A0A2U1PW91"/>
<comment type="caution">
    <text evidence="1">The sequence shown here is derived from an EMBL/GenBank/DDBJ whole genome shotgun (WGS) entry which is preliminary data.</text>
</comment>
<accession>A0A2U1PW91</accession>
<reference evidence="1 2" key="1">
    <citation type="journal article" date="2018" name="Mol. Plant">
        <title>The genome of Artemisia annua provides insight into the evolution of Asteraceae family and artemisinin biosynthesis.</title>
        <authorList>
            <person name="Shen Q."/>
            <person name="Zhang L."/>
            <person name="Liao Z."/>
            <person name="Wang S."/>
            <person name="Yan T."/>
            <person name="Shi P."/>
            <person name="Liu M."/>
            <person name="Fu X."/>
            <person name="Pan Q."/>
            <person name="Wang Y."/>
            <person name="Lv Z."/>
            <person name="Lu X."/>
            <person name="Zhang F."/>
            <person name="Jiang W."/>
            <person name="Ma Y."/>
            <person name="Chen M."/>
            <person name="Hao X."/>
            <person name="Li L."/>
            <person name="Tang Y."/>
            <person name="Lv G."/>
            <person name="Zhou Y."/>
            <person name="Sun X."/>
            <person name="Brodelius P.E."/>
            <person name="Rose J.K.C."/>
            <person name="Tang K."/>
        </authorList>
    </citation>
    <scope>NUCLEOTIDE SEQUENCE [LARGE SCALE GENOMIC DNA]</scope>
    <source>
        <strain evidence="2">cv. Huhao1</strain>
        <tissue evidence="1">Leaf</tissue>
    </source>
</reference>
<dbReference type="InterPro" id="IPR011990">
    <property type="entry name" value="TPR-like_helical_dom_sf"/>
</dbReference>
<proteinExistence type="predicted"/>
<gene>
    <name evidence="1" type="ORF">CTI12_AA105330</name>
</gene>
<protein>
    <submittedName>
        <fullName evidence="1">Tetratricopeptide repeat (TPR)-like superfamily protein</fullName>
    </submittedName>
</protein>
<dbReference type="OrthoDB" id="1738813at2759"/>
<dbReference type="STRING" id="35608.A0A2U1PW91"/>